<keyword evidence="4" id="KW-1185">Reference proteome</keyword>
<dbReference type="RefSeq" id="WP_345631014.1">
    <property type="nucleotide sequence ID" value="NZ_BAABJQ010000009.1"/>
</dbReference>
<dbReference type="InterPro" id="IPR036390">
    <property type="entry name" value="WH_DNA-bd_sf"/>
</dbReference>
<dbReference type="PANTHER" id="PTHR43252:SF6">
    <property type="entry name" value="NEGATIVE TRANSCRIPTION REGULATOR PADR"/>
    <property type="match status" value="1"/>
</dbReference>
<evidence type="ECO:0000259" key="2">
    <source>
        <dbReference type="Pfam" id="PF03551"/>
    </source>
</evidence>
<comment type="caution">
    <text evidence="3">The sequence shown here is derived from an EMBL/GenBank/DDBJ whole genome shotgun (WGS) entry which is preliminary data.</text>
</comment>
<dbReference type="Gene3D" id="1.10.10.10">
    <property type="entry name" value="Winged helix-like DNA-binding domain superfamily/Winged helix DNA-binding domain"/>
    <property type="match status" value="1"/>
</dbReference>
<organism evidence="3 4">
    <name type="scientific">Rugosimonospora acidiphila</name>
    <dbReference type="NCBI Taxonomy" id="556531"/>
    <lineage>
        <taxon>Bacteria</taxon>
        <taxon>Bacillati</taxon>
        <taxon>Actinomycetota</taxon>
        <taxon>Actinomycetes</taxon>
        <taxon>Micromonosporales</taxon>
        <taxon>Micromonosporaceae</taxon>
        <taxon>Rugosimonospora</taxon>
    </lineage>
</organism>
<reference evidence="4" key="1">
    <citation type="journal article" date="2019" name="Int. J. Syst. Evol. Microbiol.">
        <title>The Global Catalogue of Microorganisms (GCM) 10K type strain sequencing project: providing services to taxonomists for standard genome sequencing and annotation.</title>
        <authorList>
            <consortium name="The Broad Institute Genomics Platform"/>
            <consortium name="The Broad Institute Genome Sequencing Center for Infectious Disease"/>
            <person name="Wu L."/>
            <person name="Ma J."/>
        </authorList>
    </citation>
    <scope>NUCLEOTIDE SEQUENCE [LARGE SCALE GENOMIC DNA]</scope>
    <source>
        <strain evidence="4">JCM 18304</strain>
    </source>
</reference>
<dbReference type="EMBL" id="BAABJQ010000009">
    <property type="protein sequence ID" value="GAA5187593.1"/>
    <property type="molecule type" value="Genomic_DNA"/>
</dbReference>
<feature type="region of interest" description="Disordered" evidence="1">
    <location>
        <begin position="163"/>
        <end position="222"/>
    </location>
</feature>
<evidence type="ECO:0000256" key="1">
    <source>
        <dbReference type="SAM" id="MobiDB-lite"/>
    </source>
</evidence>
<dbReference type="PANTHER" id="PTHR43252">
    <property type="entry name" value="TRANSCRIPTIONAL REGULATOR YQJI"/>
    <property type="match status" value="1"/>
</dbReference>
<dbReference type="InterPro" id="IPR036388">
    <property type="entry name" value="WH-like_DNA-bd_sf"/>
</dbReference>
<gene>
    <name evidence="3" type="ORF">GCM10023322_36300</name>
</gene>
<feature type="compositionally biased region" description="Basic and acidic residues" evidence="1">
    <location>
        <begin position="172"/>
        <end position="189"/>
    </location>
</feature>
<feature type="compositionally biased region" description="Basic and acidic residues" evidence="1">
    <location>
        <begin position="202"/>
        <end position="211"/>
    </location>
</feature>
<proteinExistence type="predicted"/>
<evidence type="ECO:0000313" key="4">
    <source>
        <dbReference type="Proteomes" id="UP001501570"/>
    </source>
</evidence>
<dbReference type="Proteomes" id="UP001501570">
    <property type="component" value="Unassembled WGS sequence"/>
</dbReference>
<feature type="domain" description="Transcription regulator PadR N-terminal" evidence="2">
    <location>
        <begin position="7"/>
        <end position="78"/>
    </location>
</feature>
<evidence type="ECO:0000313" key="3">
    <source>
        <dbReference type="EMBL" id="GAA5187593.1"/>
    </source>
</evidence>
<sequence length="222" mass="25062">MWIDILLLSKLAGGPLHGYELRKAIEASTGRTLSNNSLYPTLRHFVDAGAVTRSAEQQEAKPPRHVYAITDVGRELLHDMLVDFPDDLAPHEPEFLARLGNLGWLDRAEQLRILDTRDRALAQKRERLAARASTQPDPWSRAALDHLCRGLDAERRRLAELRDDLPTPEALDAARPRLPRIDQERRPDPHLGPAALENQESGNHDEEEPHDRHRPGHATTSV</sequence>
<dbReference type="SUPFAM" id="SSF46785">
    <property type="entry name" value="Winged helix' DNA-binding domain"/>
    <property type="match status" value="1"/>
</dbReference>
<name>A0ABP9RUT4_9ACTN</name>
<accession>A0ABP9RUT4</accession>
<protein>
    <recommendedName>
        <fullName evidence="2">Transcription regulator PadR N-terminal domain-containing protein</fullName>
    </recommendedName>
</protein>
<dbReference type="InterPro" id="IPR005149">
    <property type="entry name" value="Tscrpt_reg_PadR_N"/>
</dbReference>
<dbReference type="Pfam" id="PF03551">
    <property type="entry name" value="PadR"/>
    <property type="match status" value="1"/>
</dbReference>